<dbReference type="Ensembl" id="ENSXMAT00000032273.1">
    <property type="protein sequence ID" value="ENSXMAP00000022195.1"/>
    <property type="gene ID" value="ENSXMAG00000007542.2"/>
</dbReference>
<reference evidence="5" key="4">
    <citation type="submission" date="2025-09" db="UniProtKB">
        <authorList>
            <consortium name="Ensembl"/>
        </authorList>
    </citation>
    <scope>IDENTIFICATION</scope>
    <source>
        <strain evidence="5">JP 163 A</strain>
    </source>
</reference>
<feature type="domain" description="Inositol polyphosphate-related phosphatase" evidence="4">
    <location>
        <begin position="9"/>
        <end position="409"/>
    </location>
</feature>
<proteinExistence type="inferred from homology"/>
<dbReference type="OrthoDB" id="5780965at2759"/>
<dbReference type="InterPro" id="IPR036691">
    <property type="entry name" value="Endo/exonu/phosph_ase_sf"/>
</dbReference>
<evidence type="ECO:0000256" key="3">
    <source>
        <dbReference type="ARBA" id="ARBA00023599"/>
    </source>
</evidence>
<dbReference type="GO" id="GO:0046856">
    <property type="term" value="P:phosphatidylinositol dephosphorylation"/>
    <property type="evidence" value="ECO:0007669"/>
    <property type="project" value="InterPro"/>
</dbReference>
<dbReference type="SUPFAM" id="SSF56219">
    <property type="entry name" value="DNase I-like"/>
    <property type="match status" value="1"/>
</dbReference>
<name>A0A3B5PTE1_XIPMA</name>
<dbReference type="PANTHER" id="PTHR12997">
    <property type="entry name" value="TYPE I INOSITOL-1,4,5-TRISPHOSPHATE 5-PHOSPHATASE"/>
    <property type="match status" value="1"/>
</dbReference>
<comment type="similarity">
    <text evidence="3">Belongs to the inositol 1,4,5-trisphosphate 5-phosphatase type I family.</text>
</comment>
<evidence type="ECO:0000259" key="4">
    <source>
        <dbReference type="SMART" id="SM00128"/>
    </source>
</evidence>
<sequence>MMARRIAEQGAKILLVTANVGSLFEDTENLKKVWLKEFFETVKAHKPHFLALHCQECGGKSLESGVTEVERFVKELMAAQELKDYSRARVYIDESYESPERFTALGSFYFIHDSLKNVSEFDFEAGMFQKVTGKEIRTIRQQKSPMVQKEKFPADFFPQCQWSRKGFIRTRWGLSSCDFDLVNVHLFHDAHNVVAWKESPSYYAGIRQKAMDFVLQRISDERHKKLPFFLFGDFNFRLDARPLFEHLCSTGTLEAITNTNNDVDKLIFRETNNDRKVILEVERKSFNYVDPNVFQANNGTSLLQFDKELLVFKDRLDEMEITFPPTYPYSEDVRHAKQYNTTRCPAWCDRILMSTSAKLLVAKPEDEREEGERENEENSIVYDNIGPNVCMGDHKPVFLSFRLPAGKGNSCQREVEHIP</sequence>
<dbReference type="GeneID" id="102219699"/>
<dbReference type="CTD" id="3632"/>
<keyword evidence="6" id="KW-1185">Reference proteome</keyword>
<dbReference type="Pfam" id="PF22669">
    <property type="entry name" value="Exo_endo_phos2"/>
    <property type="match status" value="1"/>
</dbReference>
<dbReference type="InterPro" id="IPR000300">
    <property type="entry name" value="IPPc"/>
</dbReference>
<dbReference type="GeneTree" id="ENSGT00390000015226"/>
<dbReference type="Gene3D" id="3.60.10.10">
    <property type="entry name" value="Endonuclease/exonuclease/phosphatase"/>
    <property type="match status" value="1"/>
</dbReference>
<reference evidence="5" key="3">
    <citation type="submission" date="2025-08" db="UniProtKB">
        <authorList>
            <consortium name="Ensembl"/>
        </authorList>
    </citation>
    <scope>IDENTIFICATION</scope>
    <source>
        <strain evidence="5">JP 163 A</strain>
    </source>
</reference>
<dbReference type="KEGG" id="xma:102219699"/>
<dbReference type="PANTHER" id="PTHR12997:SF2">
    <property type="entry name" value="INOSITOL POLYPHOSPHATE-5-PHOSPHATASE A"/>
    <property type="match status" value="1"/>
</dbReference>
<evidence type="ECO:0000313" key="6">
    <source>
        <dbReference type="Proteomes" id="UP000002852"/>
    </source>
</evidence>
<organism evidence="5 6">
    <name type="scientific">Xiphophorus maculatus</name>
    <name type="common">Southern platyfish</name>
    <name type="synonym">Platypoecilus maculatus</name>
    <dbReference type="NCBI Taxonomy" id="8083"/>
    <lineage>
        <taxon>Eukaryota</taxon>
        <taxon>Metazoa</taxon>
        <taxon>Chordata</taxon>
        <taxon>Craniata</taxon>
        <taxon>Vertebrata</taxon>
        <taxon>Euteleostomi</taxon>
        <taxon>Actinopterygii</taxon>
        <taxon>Neopterygii</taxon>
        <taxon>Teleostei</taxon>
        <taxon>Neoteleostei</taxon>
        <taxon>Acanthomorphata</taxon>
        <taxon>Ovalentaria</taxon>
        <taxon>Atherinomorphae</taxon>
        <taxon>Cyprinodontiformes</taxon>
        <taxon>Poeciliidae</taxon>
        <taxon>Poeciliinae</taxon>
        <taxon>Xiphophorus</taxon>
    </lineage>
</organism>
<dbReference type="SMART" id="SM00128">
    <property type="entry name" value="IPPc"/>
    <property type="match status" value="1"/>
</dbReference>
<dbReference type="InterPro" id="IPR039737">
    <property type="entry name" value="INPP5A"/>
</dbReference>
<keyword evidence="2" id="KW-0378">Hydrolase</keyword>
<dbReference type="GO" id="GO:0004445">
    <property type="term" value="F:inositol-polyphosphate 5-phosphatase activity"/>
    <property type="evidence" value="ECO:0007669"/>
    <property type="project" value="UniProtKB-EC"/>
</dbReference>
<accession>A0A3B5PTE1</accession>
<dbReference type="AlphaFoldDB" id="A0A3B5PTE1"/>
<reference evidence="6" key="2">
    <citation type="journal article" date="2013" name="Nat. Genet.">
        <title>The genome of the platyfish, Xiphophorus maculatus, provides insights into evolutionary adaptation and several complex traits.</title>
        <authorList>
            <person name="Schartl M."/>
            <person name="Walter R.B."/>
            <person name="Shen Y."/>
            <person name="Garcia T."/>
            <person name="Catchen J."/>
            <person name="Amores A."/>
            <person name="Braasch I."/>
            <person name="Chalopin D."/>
            <person name="Volff J.N."/>
            <person name="Lesch K.P."/>
            <person name="Bisazza A."/>
            <person name="Minx P."/>
            <person name="Hillier L."/>
            <person name="Wilson R.K."/>
            <person name="Fuerstenberg S."/>
            <person name="Boore J."/>
            <person name="Searle S."/>
            <person name="Postlethwait J.H."/>
            <person name="Warren W.C."/>
        </authorList>
    </citation>
    <scope>NUCLEOTIDE SEQUENCE [LARGE SCALE GENOMIC DNA]</scope>
    <source>
        <strain evidence="6">JP 163 A</strain>
    </source>
</reference>
<dbReference type="RefSeq" id="XP_005795224.1">
    <property type="nucleotide sequence ID" value="XM_005795167.3"/>
</dbReference>
<evidence type="ECO:0000256" key="2">
    <source>
        <dbReference type="ARBA" id="ARBA00022801"/>
    </source>
</evidence>
<reference evidence="6" key="1">
    <citation type="submission" date="2012-01" db="EMBL/GenBank/DDBJ databases">
        <authorList>
            <person name="Walter R."/>
            <person name="Schartl M."/>
            <person name="Warren W."/>
        </authorList>
    </citation>
    <scope>NUCLEOTIDE SEQUENCE [LARGE SCALE GENOMIC DNA]</scope>
    <source>
        <strain evidence="6">JP 163 A</strain>
    </source>
</reference>
<dbReference type="EC" id="3.1.3.56" evidence="1"/>
<protein>
    <recommendedName>
        <fullName evidence="1">inositol-polyphosphate 5-phosphatase</fullName>
        <ecNumber evidence="1">3.1.3.56</ecNumber>
    </recommendedName>
</protein>
<dbReference type="Proteomes" id="UP000002852">
    <property type="component" value="Unassembled WGS sequence"/>
</dbReference>
<evidence type="ECO:0000313" key="5">
    <source>
        <dbReference type="Ensembl" id="ENSXMAP00000022195.1"/>
    </source>
</evidence>
<evidence type="ECO:0000256" key="1">
    <source>
        <dbReference type="ARBA" id="ARBA00012997"/>
    </source>
</evidence>